<evidence type="ECO:0000313" key="3">
    <source>
        <dbReference type="EMBL" id="SVB30398.1"/>
    </source>
</evidence>
<feature type="non-terminal residue" evidence="3">
    <location>
        <position position="337"/>
    </location>
</feature>
<evidence type="ECO:0000256" key="2">
    <source>
        <dbReference type="ARBA" id="ARBA00023043"/>
    </source>
</evidence>
<name>A0A382CW94_9ZZZZ</name>
<dbReference type="Gene3D" id="1.25.40.20">
    <property type="entry name" value="Ankyrin repeat-containing domain"/>
    <property type="match status" value="3"/>
</dbReference>
<dbReference type="AlphaFoldDB" id="A0A382CW94"/>
<protein>
    <submittedName>
        <fullName evidence="3">Uncharacterized protein</fullName>
    </submittedName>
</protein>
<dbReference type="InterPro" id="IPR002110">
    <property type="entry name" value="Ankyrin_rpt"/>
</dbReference>
<reference evidence="3" key="1">
    <citation type="submission" date="2018-05" db="EMBL/GenBank/DDBJ databases">
        <authorList>
            <person name="Lanie J.A."/>
            <person name="Ng W.-L."/>
            <person name="Kazmierczak K.M."/>
            <person name="Andrzejewski T.M."/>
            <person name="Davidsen T.M."/>
            <person name="Wayne K.J."/>
            <person name="Tettelin H."/>
            <person name="Glass J.I."/>
            <person name="Rusch D."/>
            <person name="Podicherti R."/>
            <person name="Tsui H.-C.T."/>
            <person name="Winkler M.E."/>
        </authorList>
    </citation>
    <scope>NUCLEOTIDE SEQUENCE</scope>
</reference>
<accession>A0A382CW94</accession>
<dbReference type="PANTHER" id="PTHR24173:SF74">
    <property type="entry name" value="ANKYRIN REPEAT DOMAIN-CONTAINING PROTEIN 16"/>
    <property type="match status" value="1"/>
</dbReference>
<dbReference type="InterPro" id="IPR036770">
    <property type="entry name" value="Ankyrin_rpt-contain_sf"/>
</dbReference>
<proteinExistence type="predicted"/>
<dbReference type="SUPFAM" id="SSF48403">
    <property type="entry name" value="Ankyrin repeat"/>
    <property type="match status" value="1"/>
</dbReference>
<dbReference type="Pfam" id="PF13606">
    <property type="entry name" value="Ank_3"/>
    <property type="match status" value="1"/>
</dbReference>
<sequence>VSESFTVSELCQASADGDMRRLNTILAVSPHLACVDTSSGDEHRALHHAVVNRRLAVVEALMDVGADPDQGVYPHRDATTPLIMARDRGFDDVIAIIERGQEKRRAANLCPNLTVSPEVTALVELILNGNVERVLRTVQDSPDLVNACDEKGNTVLHHAARCGLPTLAEALLKVGADTGKTNLEGFSPLEVAVENTVVDDRRLTEGCFMTAGILMAAGSPRALRSYVMLGDTEAVGGIAKNHRDLFKPDVETETHLLGDAVKHGRIEMVRHLLDLGVDPDQRYRIKSLEEETYNQGEPLWIATGAGMYDIAELLLERGADANAMVYASGDPMSRAFN</sequence>
<dbReference type="EMBL" id="UINC01036436">
    <property type="protein sequence ID" value="SVB30398.1"/>
    <property type="molecule type" value="Genomic_DNA"/>
</dbReference>
<organism evidence="3">
    <name type="scientific">marine metagenome</name>
    <dbReference type="NCBI Taxonomy" id="408172"/>
    <lineage>
        <taxon>unclassified sequences</taxon>
        <taxon>metagenomes</taxon>
        <taxon>ecological metagenomes</taxon>
    </lineage>
</organism>
<evidence type="ECO:0000256" key="1">
    <source>
        <dbReference type="ARBA" id="ARBA00022737"/>
    </source>
</evidence>
<keyword evidence="2" id="KW-0040">ANK repeat</keyword>
<dbReference type="Pfam" id="PF12796">
    <property type="entry name" value="Ank_2"/>
    <property type="match status" value="1"/>
</dbReference>
<dbReference type="PROSITE" id="PS50297">
    <property type="entry name" value="ANK_REP_REGION"/>
    <property type="match status" value="2"/>
</dbReference>
<gene>
    <name evidence="3" type="ORF">METZ01_LOCUS183252</name>
</gene>
<keyword evidence="1" id="KW-0677">Repeat</keyword>
<dbReference type="SMART" id="SM00248">
    <property type="entry name" value="ANK"/>
    <property type="match status" value="4"/>
</dbReference>
<dbReference type="PANTHER" id="PTHR24173">
    <property type="entry name" value="ANKYRIN REPEAT CONTAINING"/>
    <property type="match status" value="1"/>
</dbReference>
<dbReference type="PROSITE" id="PS50088">
    <property type="entry name" value="ANK_REPEAT"/>
    <property type="match status" value="2"/>
</dbReference>
<dbReference type="PRINTS" id="PR01415">
    <property type="entry name" value="ANKYRIN"/>
</dbReference>
<feature type="non-terminal residue" evidence="3">
    <location>
        <position position="1"/>
    </location>
</feature>